<feature type="active site" evidence="9">
    <location>
        <position position="182"/>
    </location>
</feature>
<name>A0A850DXP8_9MICO</name>
<dbReference type="AlphaFoldDB" id="A0A850DXP8"/>
<evidence type="ECO:0000259" key="12">
    <source>
        <dbReference type="PROSITE" id="PS51900"/>
    </source>
</evidence>
<dbReference type="Gene3D" id="1.10.443.10">
    <property type="entry name" value="Intergrase catalytic core"/>
    <property type="match status" value="1"/>
</dbReference>
<dbReference type="HAMAP" id="MF_01808">
    <property type="entry name" value="Recomb_XerC_XerD"/>
    <property type="match status" value="1"/>
</dbReference>
<feature type="compositionally biased region" description="Low complexity" evidence="10">
    <location>
        <begin position="222"/>
        <end position="240"/>
    </location>
</feature>
<gene>
    <name evidence="9" type="primary">xerC</name>
    <name evidence="13" type="ORF">HP467_08890</name>
</gene>
<evidence type="ECO:0000256" key="10">
    <source>
        <dbReference type="SAM" id="MobiDB-lite"/>
    </source>
</evidence>
<evidence type="ECO:0000256" key="8">
    <source>
        <dbReference type="ARBA" id="ARBA00023306"/>
    </source>
</evidence>
<dbReference type="Proteomes" id="UP000539146">
    <property type="component" value="Unassembled WGS sequence"/>
</dbReference>
<dbReference type="InterPro" id="IPR004107">
    <property type="entry name" value="Integrase_SAM-like_N"/>
</dbReference>
<dbReference type="Pfam" id="PF00589">
    <property type="entry name" value="Phage_integrase"/>
    <property type="match status" value="1"/>
</dbReference>
<evidence type="ECO:0000256" key="3">
    <source>
        <dbReference type="ARBA" id="ARBA00022618"/>
    </source>
</evidence>
<dbReference type="GO" id="GO:0009037">
    <property type="term" value="F:tyrosine-based site-specific recombinase activity"/>
    <property type="evidence" value="ECO:0007669"/>
    <property type="project" value="UniProtKB-UniRule"/>
</dbReference>
<feature type="active site" evidence="9">
    <location>
        <position position="312"/>
    </location>
</feature>
<dbReference type="InterPro" id="IPR044068">
    <property type="entry name" value="CB"/>
</dbReference>
<organism evidence="13 14">
    <name type="scientific">Curtobacterium citreum</name>
    <dbReference type="NCBI Taxonomy" id="2036"/>
    <lineage>
        <taxon>Bacteria</taxon>
        <taxon>Bacillati</taxon>
        <taxon>Actinomycetota</taxon>
        <taxon>Actinomycetes</taxon>
        <taxon>Micrococcales</taxon>
        <taxon>Microbacteriaceae</taxon>
        <taxon>Curtobacterium</taxon>
    </lineage>
</organism>
<evidence type="ECO:0000256" key="5">
    <source>
        <dbReference type="ARBA" id="ARBA00022908"/>
    </source>
</evidence>
<reference evidence="13 14" key="1">
    <citation type="submission" date="2020-05" db="EMBL/GenBank/DDBJ databases">
        <title>Genome Sequencing of Type Strains.</title>
        <authorList>
            <person name="Lemaire J.F."/>
            <person name="Inderbitzin P."/>
            <person name="Gregorio O.A."/>
            <person name="Collins S.B."/>
            <person name="Wespe N."/>
            <person name="Knight-Connoni V."/>
        </authorList>
    </citation>
    <scope>NUCLEOTIDE SEQUENCE [LARGE SCALE GENOMIC DNA]</scope>
    <source>
        <strain evidence="13 14">DSM 20512</strain>
    </source>
</reference>
<evidence type="ECO:0000256" key="2">
    <source>
        <dbReference type="ARBA" id="ARBA00022490"/>
    </source>
</evidence>
<dbReference type="PROSITE" id="PS51900">
    <property type="entry name" value="CB"/>
    <property type="match status" value="1"/>
</dbReference>
<dbReference type="PANTHER" id="PTHR30349:SF77">
    <property type="entry name" value="TYROSINE RECOMBINASE XERC"/>
    <property type="match status" value="1"/>
</dbReference>
<dbReference type="EMBL" id="JABMCG010000102">
    <property type="protein sequence ID" value="NUU28223.1"/>
    <property type="molecule type" value="Genomic_DNA"/>
</dbReference>
<keyword evidence="3 9" id="KW-0132">Cell division</keyword>
<feature type="active site" evidence="9">
    <location>
        <position position="158"/>
    </location>
</feature>
<comment type="function">
    <text evidence="9">Site-specific tyrosine recombinase, which acts by catalyzing the cutting and rejoining of the recombining DNA molecules. The XerC-XerD complex is essential to convert dimers of the bacterial chromosome into monomers to permit their segregation at cell division. It also contributes to the segregational stability of plasmids.</text>
</comment>
<dbReference type="GO" id="GO:0051301">
    <property type="term" value="P:cell division"/>
    <property type="evidence" value="ECO:0007669"/>
    <property type="project" value="UniProtKB-KW"/>
</dbReference>
<comment type="similarity">
    <text evidence="9">Belongs to the 'phage' integrase family. XerC subfamily.</text>
</comment>
<dbReference type="InterPro" id="IPR011010">
    <property type="entry name" value="DNA_brk_join_enz"/>
</dbReference>
<dbReference type="PROSITE" id="PS51898">
    <property type="entry name" value="TYR_RECOMBINASE"/>
    <property type="match status" value="1"/>
</dbReference>
<evidence type="ECO:0000256" key="1">
    <source>
        <dbReference type="ARBA" id="ARBA00004496"/>
    </source>
</evidence>
<feature type="active site" description="O-(3'-phospho-DNA)-tyrosine intermediate" evidence="9">
    <location>
        <position position="321"/>
    </location>
</feature>
<protein>
    <recommendedName>
        <fullName evidence="9">Tyrosine recombinase XerC</fullName>
    </recommendedName>
</protein>
<comment type="subunit">
    <text evidence="9">Forms a cyclic heterotetrameric complex composed of two molecules of XerC and two molecules of XerD.</text>
</comment>
<keyword evidence="5 9" id="KW-0229">DNA integration</keyword>
<dbReference type="RefSeq" id="WP_175325948.1">
    <property type="nucleotide sequence ID" value="NZ_BAAAWP010000001.1"/>
</dbReference>
<dbReference type="InterPro" id="IPR010998">
    <property type="entry name" value="Integrase_recombinase_N"/>
</dbReference>
<evidence type="ECO:0000256" key="4">
    <source>
        <dbReference type="ARBA" id="ARBA00022829"/>
    </source>
</evidence>
<dbReference type="GO" id="GO:0005737">
    <property type="term" value="C:cytoplasm"/>
    <property type="evidence" value="ECO:0007669"/>
    <property type="project" value="UniProtKB-SubCell"/>
</dbReference>
<feature type="domain" description="Tyr recombinase" evidence="11">
    <location>
        <begin position="114"/>
        <end position="334"/>
    </location>
</feature>
<dbReference type="PANTHER" id="PTHR30349">
    <property type="entry name" value="PHAGE INTEGRASE-RELATED"/>
    <property type="match status" value="1"/>
</dbReference>
<accession>A0A850DXP8</accession>
<evidence type="ECO:0000313" key="14">
    <source>
        <dbReference type="Proteomes" id="UP000539146"/>
    </source>
</evidence>
<dbReference type="GO" id="GO:0006313">
    <property type="term" value="P:DNA transposition"/>
    <property type="evidence" value="ECO:0007669"/>
    <property type="project" value="UniProtKB-UniRule"/>
</dbReference>
<sequence length="340" mass="35926">MAEQTDDRLVVVVEAFLTHVRAARGLSEQTVRAYASDLQQLVAFADDRGIATLDGVGLELLRDWLWEADQRGLARSTIARRSSSVRAFTRWASESGVLPTDPGARLRAPKSAAHLPRVVGSDQVRVLLDGLASRASGDDPVALRDLAVVELLYATAIRVGELVGIDLTAVDRSRLTVRVLGKGGRERVVPFGVPARDALEAWTSRGRPVLAARAAARTDAAVSSAGAGAGRSPAEAGRPRIAAAGSGSDGALFLGDRGGRLGTRGAYRIVARVLEDLPGEGPSGPHTFRHTAATHLLDGGADLRAVQELLGHASLGTTQIYTHVSSARLREVYRTAHPRA</sequence>
<feature type="domain" description="Core-binding (CB)" evidence="12">
    <location>
        <begin position="7"/>
        <end position="93"/>
    </location>
</feature>
<comment type="caution">
    <text evidence="13">The sequence shown here is derived from an EMBL/GenBank/DDBJ whole genome shotgun (WGS) entry which is preliminary data.</text>
</comment>
<dbReference type="SUPFAM" id="SSF56349">
    <property type="entry name" value="DNA breaking-rejoining enzymes"/>
    <property type="match status" value="1"/>
</dbReference>
<dbReference type="InterPro" id="IPR013762">
    <property type="entry name" value="Integrase-like_cat_sf"/>
</dbReference>
<dbReference type="InterPro" id="IPR023009">
    <property type="entry name" value="Tyrosine_recombinase_XerC/XerD"/>
</dbReference>
<evidence type="ECO:0000259" key="11">
    <source>
        <dbReference type="PROSITE" id="PS51898"/>
    </source>
</evidence>
<dbReference type="GO" id="GO:0003677">
    <property type="term" value="F:DNA binding"/>
    <property type="evidence" value="ECO:0007669"/>
    <property type="project" value="UniProtKB-UniRule"/>
</dbReference>
<keyword evidence="8 9" id="KW-0131">Cell cycle</keyword>
<keyword evidence="6 9" id="KW-0238">DNA-binding</keyword>
<comment type="subcellular location">
    <subcellularLocation>
        <location evidence="1 9">Cytoplasm</location>
    </subcellularLocation>
</comment>
<dbReference type="InterPro" id="IPR050090">
    <property type="entry name" value="Tyrosine_recombinase_XerCD"/>
</dbReference>
<feature type="region of interest" description="Disordered" evidence="10">
    <location>
        <begin position="222"/>
        <end position="243"/>
    </location>
</feature>
<evidence type="ECO:0000313" key="13">
    <source>
        <dbReference type="EMBL" id="NUU28223.1"/>
    </source>
</evidence>
<keyword evidence="2 9" id="KW-0963">Cytoplasm</keyword>
<feature type="active site" evidence="9">
    <location>
        <position position="289"/>
    </location>
</feature>
<proteinExistence type="inferred from homology"/>
<keyword evidence="4 9" id="KW-0159">Chromosome partition</keyword>
<dbReference type="Gene3D" id="1.10.150.130">
    <property type="match status" value="1"/>
</dbReference>
<evidence type="ECO:0000256" key="9">
    <source>
        <dbReference type="HAMAP-Rule" id="MF_01808"/>
    </source>
</evidence>
<dbReference type="GO" id="GO:0007059">
    <property type="term" value="P:chromosome segregation"/>
    <property type="evidence" value="ECO:0007669"/>
    <property type="project" value="UniProtKB-UniRule"/>
</dbReference>
<evidence type="ECO:0000256" key="6">
    <source>
        <dbReference type="ARBA" id="ARBA00023125"/>
    </source>
</evidence>
<dbReference type="InterPro" id="IPR002104">
    <property type="entry name" value="Integrase_catalytic"/>
</dbReference>
<feature type="active site" evidence="9">
    <location>
        <position position="286"/>
    </location>
</feature>
<evidence type="ECO:0000256" key="7">
    <source>
        <dbReference type="ARBA" id="ARBA00023172"/>
    </source>
</evidence>
<keyword evidence="7 9" id="KW-0233">DNA recombination</keyword>
<dbReference type="Pfam" id="PF02899">
    <property type="entry name" value="Phage_int_SAM_1"/>
    <property type="match status" value="1"/>
</dbReference>